<dbReference type="Proteomes" id="UP000299102">
    <property type="component" value="Unassembled WGS sequence"/>
</dbReference>
<dbReference type="EMBL" id="BGZK01001170">
    <property type="protein sequence ID" value="GBP73343.1"/>
    <property type="molecule type" value="Genomic_DNA"/>
</dbReference>
<organism evidence="1 2">
    <name type="scientific">Eumeta variegata</name>
    <name type="common">Bagworm moth</name>
    <name type="synonym">Eumeta japonica</name>
    <dbReference type="NCBI Taxonomy" id="151549"/>
    <lineage>
        <taxon>Eukaryota</taxon>
        <taxon>Metazoa</taxon>
        <taxon>Ecdysozoa</taxon>
        <taxon>Arthropoda</taxon>
        <taxon>Hexapoda</taxon>
        <taxon>Insecta</taxon>
        <taxon>Pterygota</taxon>
        <taxon>Neoptera</taxon>
        <taxon>Endopterygota</taxon>
        <taxon>Lepidoptera</taxon>
        <taxon>Glossata</taxon>
        <taxon>Ditrysia</taxon>
        <taxon>Tineoidea</taxon>
        <taxon>Psychidae</taxon>
        <taxon>Oiketicinae</taxon>
        <taxon>Eumeta</taxon>
    </lineage>
</organism>
<name>A0A4C1YDB6_EUMVA</name>
<proteinExistence type="predicted"/>
<reference evidence="1 2" key="1">
    <citation type="journal article" date="2019" name="Commun. Biol.">
        <title>The bagworm genome reveals a unique fibroin gene that provides high tensile strength.</title>
        <authorList>
            <person name="Kono N."/>
            <person name="Nakamura H."/>
            <person name="Ohtoshi R."/>
            <person name="Tomita M."/>
            <person name="Numata K."/>
            <person name="Arakawa K."/>
        </authorList>
    </citation>
    <scope>NUCLEOTIDE SEQUENCE [LARGE SCALE GENOMIC DNA]</scope>
</reference>
<accession>A0A4C1YDB6</accession>
<dbReference type="AlphaFoldDB" id="A0A4C1YDB6"/>
<protein>
    <submittedName>
        <fullName evidence="1">Uncharacterized protein</fullName>
    </submittedName>
</protein>
<keyword evidence="2" id="KW-1185">Reference proteome</keyword>
<evidence type="ECO:0000313" key="1">
    <source>
        <dbReference type="EMBL" id="GBP73343.1"/>
    </source>
</evidence>
<gene>
    <name evidence="1" type="ORF">EVAR_53138_1</name>
</gene>
<sequence>MRTIAVSWKKSRPHTKRFEQEFLKAPPSHPSCTPHALTRYRARRQASNSRYSSTIPSCIFLQGTKNQSSSTFRGPLMSWADGSVPSSSQGSRTPYSLIKEASKRFFDIAESHPNAHLRSAASCDPPQPDSLTAALESLIEVNDTNN</sequence>
<comment type="caution">
    <text evidence="1">The sequence shown here is derived from an EMBL/GenBank/DDBJ whole genome shotgun (WGS) entry which is preliminary data.</text>
</comment>
<evidence type="ECO:0000313" key="2">
    <source>
        <dbReference type="Proteomes" id="UP000299102"/>
    </source>
</evidence>